<organism evidence="2 3">
    <name type="scientific">Plantimonas leprariae</name>
    <dbReference type="NCBI Taxonomy" id="2615207"/>
    <lineage>
        <taxon>Bacteria</taxon>
        <taxon>Pseudomonadati</taxon>
        <taxon>Pseudomonadota</taxon>
        <taxon>Alphaproteobacteria</taxon>
        <taxon>Hyphomicrobiales</taxon>
        <taxon>Aurantimonadaceae</taxon>
        <taxon>Plantimonas</taxon>
    </lineage>
</organism>
<accession>A0A7V7TUX7</accession>
<dbReference type="PANTHER" id="PTHR34504:SF4">
    <property type="entry name" value="ANTITOXIN HICB"/>
    <property type="match status" value="1"/>
</dbReference>
<sequence>MATTHRFTINLHPQPEGGFTVLVPALPEVVTEGDTREEALSHAREAIEGILAIYAEEGRDIPEDVPTEIEHLTIAA</sequence>
<dbReference type="SUPFAM" id="SSF143100">
    <property type="entry name" value="TTHA1013/TTHA0281-like"/>
    <property type="match status" value="1"/>
</dbReference>
<keyword evidence="3" id="KW-1185">Reference proteome</keyword>
<feature type="domain" description="HicB-like antitoxin of toxin-antitoxin system" evidence="1">
    <location>
        <begin position="7"/>
        <end position="72"/>
    </location>
</feature>
<gene>
    <name evidence="2" type="ORF">F6X38_20890</name>
</gene>
<proteinExistence type="predicted"/>
<dbReference type="EMBL" id="VZDO01000022">
    <property type="protein sequence ID" value="KAB0676544.1"/>
    <property type="molecule type" value="Genomic_DNA"/>
</dbReference>
<evidence type="ECO:0000259" key="1">
    <source>
        <dbReference type="Pfam" id="PF15919"/>
    </source>
</evidence>
<reference evidence="2 3" key="1">
    <citation type="submission" date="2019-09" db="EMBL/GenBank/DDBJ databases">
        <title>YIM 132180 draft genome.</title>
        <authorList>
            <person name="Zhang K."/>
        </authorList>
    </citation>
    <scope>NUCLEOTIDE SEQUENCE [LARGE SCALE GENOMIC DNA]</scope>
    <source>
        <strain evidence="2 3">YIM 132180</strain>
    </source>
</reference>
<protein>
    <submittedName>
        <fullName evidence="2">Type II toxin-antitoxin system HicB family antitoxin</fullName>
    </submittedName>
</protein>
<dbReference type="RefSeq" id="WP_150973227.1">
    <property type="nucleotide sequence ID" value="NZ_VZDO01000022.1"/>
</dbReference>
<evidence type="ECO:0000313" key="3">
    <source>
        <dbReference type="Proteomes" id="UP000432089"/>
    </source>
</evidence>
<dbReference type="InterPro" id="IPR031807">
    <property type="entry name" value="HicB-like"/>
</dbReference>
<dbReference type="InterPro" id="IPR051404">
    <property type="entry name" value="TA_system_antitoxin"/>
</dbReference>
<dbReference type="Pfam" id="PF15919">
    <property type="entry name" value="HicB_lk_antitox"/>
    <property type="match status" value="1"/>
</dbReference>
<dbReference type="InterPro" id="IPR035069">
    <property type="entry name" value="TTHA1013/TTHA0281-like"/>
</dbReference>
<comment type="caution">
    <text evidence="2">The sequence shown here is derived from an EMBL/GenBank/DDBJ whole genome shotgun (WGS) entry which is preliminary data.</text>
</comment>
<dbReference type="Gene3D" id="3.30.160.250">
    <property type="match status" value="1"/>
</dbReference>
<evidence type="ECO:0000313" key="2">
    <source>
        <dbReference type="EMBL" id="KAB0676544.1"/>
    </source>
</evidence>
<dbReference type="AlphaFoldDB" id="A0A7V7TUX7"/>
<dbReference type="PANTHER" id="PTHR34504">
    <property type="entry name" value="ANTITOXIN HICB"/>
    <property type="match status" value="1"/>
</dbReference>
<name>A0A7V7TUX7_9HYPH</name>
<dbReference type="Proteomes" id="UP000432089">
    <property type="component" value="Unassembled WGS sequence"/>
</dbReference>